<reference evidence="1" key="1">
    <citation type="journal article" date="2012" name="PLoS ONE">
        <title>Gene sets for utilization of primary and secondary nutrition supplies in the distal gut of endangered iberian lynx.</title>
        <authorList>
            <person name="Alcaide M."/>
            <person name="Messina E."/>
            <person name="Richter M."/>
            <person name="Bargiela R."/>
            <person name="Peplies J."/>
            <person name="Huws S.A."/>
            <person name="Newbold C.J."/>
            <person name="Golyshin P.N."/>
            <person name="Simon M.A."/>
            <person name="Lopez G."/>
            <person name="Yakimov M.M."/>
            <person name="Ferrer M."/>
        </authorList>
    </citation>
    <scope>NUCLEOTIDE SEQUENCE</scope>
</reference>
<organism evidence="1">
    <name type="scientific">gut metagenome</name>
    <dbReference type="NCBI Taxonomy" id="749906"/>
    <lineage>
        <taxon>unclassified sequences</taxon>
        <taxon>metagenomes</taxon>
        <taxon>organismal metagenomes</taxon>
    </lineage>
</organism>
<name>J9H279_9ZZZZ</name>
<protein>
    <submittedName>
        <fullName evidence="1">Uncharacterized protein</fullName>
    </submittedName>
</protein>
<accession>J9H279</accession>
<sequence>MIQILCGILMIGGGLWLSDFHGALFIGQIPAGVWHSIRVLEPSVIFEAKDGAYVPR</sequence>
<gene>
    <name evidence="1" type="ORF">EVA_01931</name>
</gene>
<proteinExistence type="predicted"/>
<evidence type="ECO:0000313" key="1">
    <source>
        <dbReference type="EMBL" id="EJX09958.1"/>
    </source>
</evidence>
<dbReference type="EMBL" id="AMCI01000284">
    <property type="protein sequence ID" value="EJX09958.1"/>
    <property type="molecule type" value="Genomic_DNA"/>
</dbReference>
<comment type="caution">
    <text evidence="1">The sequence shown here is derived from an EMBL/GenBank/DDBJ whole genome shotgun (WGS) entry which is preliminary data.</text>
</comment>
<dbReference type="AlphaFoldDB" id="J9H279"/>